<dbReference type="InterPro" id="IPR036112">
    <property type="entry name" value="ComA_synth_sf"/>
</dbReference>
<dbReference type="STRING" id="1122149.FD44_GL000485"/>
<evidence type="ECO:0000256" key="1">
    <source>
        <dbReference type="ARBA" id="ARBA00010424"/>
    </source>
</evidence>
<dbReference type="SUPFAM" id="SSF102110">
    <property type="entry name" value="(2r)-phospho-3-sulfolactate synthase ComA"/>
    <property type="match status" value="1"/>
</dbReference>
<dbReference type="RefSeq" id="WP_010619514.1">
    <property type="nucleotide sequence ID" value="NZ_CP042371.1"/>
</dbReference>
<sequence>MKAFDFLNTASATQDNKNGRKTMMLDKGMGLHAVDDLISTAGDYISFAKFGWGTAATMDWHLIEAKTARYRKAGIIPYPGGTLLEIAVANNQADAFFEEAELLGFQGIEVSDGSTTVDKETRRHLIKQARDAGFYVISEVGKKNPELDHEMSPAERVAEINDDLANGSNYVIIEAREAGKNIGIYDENGQIAEDELDALAANGIDQIMFEAPLKSQQTALILRFGNQINVGNVAHDEVTSLETLRRGLRADTIGKV</sequence>
<dbReference type="Proteomes" id="UP000294854">
    <property type="component" value="Unassembled WGS sequence"/>
</dbReference>
<comment type="similarity">
    <text evidence="1">Belongs to the phosphosulfolactate synthase family.</text>
</comment>
<keyword evidence="3" id="KW-1185">Reference proteome</keyword>
<dbReference type="EMBL" id="PUFO01000107">
    <property type="protein sequence ID" value="TDG71153.1"/>
    <property type="molecule type" value="Genomic_DNA"/>
</dbReference>
<gene>
    <name evidence="2" type="ORF">C5L31_001840</name>
</gene>
<protein>
    <recommendedName>
        <fullName evidence="4">Phosphosulfolactate synthase</fullName>
    </recommendedName>
</protein>
<dbReference type="AlphaFoldDB" id="A0A4R5NDY9"/>
<proteinExistence type="inferred from homology"/>
<dbReference type="Pfam" id="PF02679">
    <property type="entry name" value="ComA"/>
    <property type="match status" value="1"/>
</dbReference>
<dbReference type="Gene3D" id="3.20.20.70">
    <property type="entry name" value="Aldolase class I"/>
    <property type="match status" value="1"/>
</dbReference>
<dbReference type="InterPro" id="IPR013785">
    <property type="entry name" value="Aldolase_TIM"/>
</dbReference>
<accession>A0A4R5NDY9</accession>
<dbReference type="InterPro" id="IPR003830">
    <property type="entry name" value="ComA_synth"/>
</dbReference>
<reference evidence="2 3" key="1">
    <citation type="journal article" date="2019" name="Appl. Microbiol. Biotechnol.">
        <title>Uncovering carbohydrate metabolism through a genotype-phenotype association study of 56 lactic acid bacteria genomes.</title>
        <authorList>
            <person name="Buron-Moles G."/>
            <person name="Chailyan A."/>
            <person name="Dolejs I."/>
            <person name="Forster J."/>
            <person name="Miks M.H."/>
        </authorList>
    </citation>
    <scope>NUCLEOTIDE SEQUENCE [LARGE SCALE GENOMIC DNA]</scope>
    <source>
        <strain evidence="2 3">ATCC 49373</strain>
    </source>
</reference>
<name>A0A4R5NDY9_9LACO</name>
<evidence type="ECO:0000313" key="2">
    <source>
        <dbReference type="EMBL" id="TDG71153.1"/>
    </source>
</evidence>
<comment type="caution">
    <text evidence="2">The sequence shown here is derived from an EMBL/GenBank/DDBJ whole genome shotgun (WGS) entry which is preliminary data.</text>
</comment>
<dbReference type="OrthoDB" id="7809088at2"/>
<organism evidence="2 3">
    <name type="scientific">Secundilactobacillus malefermentans</name>
    <dbReference type="NCBI Taxonomy" id="176292"/>
    <lineage>
        <taxon>Bacteria</taxon>
        <taxon>Bacillati</taxon>
        <taxon>Bacillota</taxon>
        <taxon>Bacilli</taxon>
        <taxon>Lactobacillales</taxon>
        <taxon>Lactobacillaceae</taxon>
        <taxon>Secundilactobacillus</taxon>
    </lineage>
</organism>
<evidence type="ECO:0000313" key="3">
    <source>
        <dbReference type="Proteomes" id="UP000294854"/>
    </source>
</evidence>
<evidence type="ECO:0008006" key="4">
    <source>
        <dbReference type="Google" id="ProtNLM"/>
    </source>
</evidence>